<dbReference type="InterPro" id="IPR041492">
    <property type="entry name" value="HAD_2"/>
</dbReference>
<dbReference type="NCBIfam" id="TIGR01549">
    <property type="entry name" value="HAD-SF-IA-v1"/>
    <property type="match status" value="1"/>
</dbReference>
<dbReference type="GO" id="GO:0008967">
    <property type="term" value="F:phosphoglycolate phosphatase activity"/>
    <property type="evidence" value="ECO:0007669"/>
    <property type="project" value="TreeGrafter"/>
</dbReference>
<keyword evidence="2" id="KW-1185">Reference proteome</keyword>
<gene>
    <name evidence="1" type="ORF">Ana3638_09430</name>
</gene>
<evidence type="ECO:0000313" key="1">
    <source>
        <dbReference type="EMBL" id="QHQ60966.1"/>
    </source>
</evidence>
<reference evidence="1 2" key="1">
    <citation type="submission" date="2020-01" db="EMBL/GenBank/DDBJ databases">
        <title>Genome analysis of Anaerocolumna sp. CBA3638.</title>
        <authorList>
            <person name="Kim J."/>
            <person name="Roh S.W."/>
        </authorList>
    </citation>
    <scope>NUCLEOTIDE SEQUENCE [LARGE SCALE GENOMIC DNA]</scope>
    <source>
        <strain evidence="1 2">CBA3638</strain>
    </source>
</reference>
<dbReference type="InterPro" id="IPR050155">
    <property type="entry name" value="HAD-like_hydrolase_sf"/>
</dbReference>
<dbReference type="EMBL" id="CP048000">
    <property type="protein sequence ID" value="QHQ60966.1"/>
    <property type="molecule type" value="Genomic_DNA"/>
</dbReference>
<dbReference type="RefSeq" id="WP_161837794.1">
    <property type="nucleotide sequence ID" value="NZ_CP048000.1"/>
</dbReference>
<accession>A0A6P1TM85</accession>
<evidence type="ECO:0000313" key="2">
    <source>
        <dbReference type="Proteomes" id="UP000464314"/>
    </source>
</evidence>
<dbReference type="SUPFAM" id="SSF56784">
    <property type="entry name" value="HAD-like"/>
    <property type="match status" value="1"/>
</dbReference>
<keyword evidence="1" id="KW-0378">Hydrolase</keyword>
<dbReference type="AlphaFoldDB" id="A0A6P1TM85"/>
<sequence>MEINKKIPTGDIRTIFFDYDGTLHDSLKIYSLAFKKAYVYLVNEGLAEDKEWSDKEISYWLGYNAKEMWKSFRPDLSSELQQYCSNIIGSEMKELIEQGKPVLYEGAFDVLSYLKNTGFHLIFISNCNVYYMESHKKLFQLDRYFDTFLCSEEYNYNPKSEIISNIKNLYPEKMVIVGDRKQDMDAGVKNGIYTIGCRFGYARATELEEADILIDDIRELTGIF</sequence>
<name>A0A6P1TM85_9FIRM</name>
<proteinExistence type="predicted"/>
<dbReference type="InterPro" id="IPR006439">
    <property type="entry name" value="HAD-SF_hydro_IA"/>
</dbReference>
<dbReference type="PANTHER" id="PTHR43434:SF1">
    <property type="entry name" value="PHOSPHOGLYCOLATE PHOSPHATASE"/>
    <property type="match status" value="1"/>
</dbReference>
<dbReference type="GO" id="GO:0006281">
    <property type="term" value="P:DNA repair"/>
    <property type="evidence" value="ECO:0007669"/>
    <property type="project" value="TreeGrafter"/>
</dbReference>
<protein>
    <submittedName>
        <fullName evidence="1">HAD-IA family hydrolase</fullName>
    </submittedName>
</protein>
<dbReference type="Gene3D" id="3.40.50.1000">
    <property type="entry name" value="HAD superfamily/HAD-like"/>
    <property type="match status" value="1"/>
</dbReference>
<dbReference type="InterPro" id="IPR023214">
    <property type="entry name" value="HAD_sf"/>
</dbReference>
<dbReference type="KEGG" id="anr:Ana3638_09430"/>
<dbReference type="InterPro" id="IPR023198">
    <property type="entry name" value="PGP-like_dom2"/>
</dbReference>
<organism evidence="1 2">
    <name type="scientific">Anaerocolumna sedimenticola</name>
    <dbReference type="NCBI Taxonomy" id="2696063"/>
    <lineage>
        <taxon>Bacteria</taxon>
        <taxon>Bacillati</taxon>
        <taxon>Bacillota</taxon>
        <taxon>Clostridia</taxon>
        <taxon>Lachnospirales</taxon>
        <taxon>Lachnospiraceae</taxon>
        <taxon>Anaerocolumna</taxon>
    </lineage>
</organism>
<dbReference type="Proteomes" id="UP000464314">
    <property type="component" value="Chromosome"/>
</dbReference>
<dbReference type="InterPro" id="IPR036412">
    <property type="entry name" value="HAD-like_sf"/>
</dbReference>
<dbReference type="Pfam" id="PF13419">
    <property type="entry name" value="HAD_2"/>
    <property type="match status" value="1"/>
</dbReference>
<dbReference type="PANTHER" id="PTHR43434">
    <property type="entry name" value="PHOSPHOGLYCOLATE PHOSPHATASE"/>
    <property type="match status" value="1"/>
</dbReference>
<dbReference type="Gene3D" id="1.10.150.240">
    <property type="entry name" value="Putative phosphatase, domain 2"/>
    <property type="match status" value="1"/>
</dbReference>